<evidence type="ECO:0000313" key="3">
    <source>
        <dbReference type="Proteomes" id="UP000823775"/>
    </source>
</evidence>
<feature type="compositionally biased region" description="Polar residues" evidence="1">
    <location>
        <begin position="77"/>
        <end position="93"/>
    </location>
</feature>
<accession>A0ABS8UKT5</accession>
<protein>
    <submittedName>
        <fullName evidence="2">Uncharacterized protein</fullName>
    </submittedName>
</protein>
<evidence type="ECO:0000313" key="2">
    <source>
        <dbReference type="EMBL" id="MCD9558707.1"/>
    </source>
</evidence>
<keyword evidence="3" id="KW-1185">Reference proteome</keyword>
<name>A0ABS8UKT5_DATST</name>
<feature type="compositionally biased region" description="Basic and acidic residues" evidence="1">
    <location>
        <begin position="9"/>
        <end position="21"/>
    </location>
</feature>
<organism evidence="2 3">
    <name type="scientific">Datura stramonium</name>
    <name type="common">Jimsonweed</name>
    <name type="synonym">Common thornapple</name>
    <dbReference type="NCBI Taxonomy" id="4076"/>
    <lineage>
        <taxon>Eukaryota</taxon>
        <taxon>Viridiplantae</taxon>
        <taxon>Streptophyta</taxon>
        <taxon>Embryophyta</taxon>
        <taxon>Tracheophyta</taxon>
        <taxon>Spermatophyta</taxon>
        <taxon>Magnoliopsida</taxon>
        <taxon>eudicotyledons</taxon>
        <taxon>Gunneridae</taxon>
        <taxon>Pentapetalae</taxon>
        <taxon>asterids</taxon>
        <taxon>lamiids</taxon>
        <taxon>Solanales</taxon>
        <taxon>Solanaceae</taxon>
        <taxon>Solanoideae</taxon>
        <taxon>Datureae</taxon>
        <taxon>Datura</taxon>
    </lineage>
</organism>
<sequence length="112" mass="12675">MENGKKAQHQPDERKVEKENLQNENNVKVPSKNIEDFQNQEEGVHAYEIKEETQQPNVPDKNENNDMCEEGIRDMHTPNSYGKQPDTASQGSVTVHRPTGSNDGEAKTMIVL</sequence>
<reference evidence="2 3" key="1">
    <citation type="journal article" date="2021" name="BMC Genomics">
        <title>Datura genome reveals duplications of psychoactive alkaloid biosynthetic genes and high mutation rate following tissue culture.</title>
        <authorList>
            <person name="Rajewski A."/>
            <person name="Carter-House D."/>
            <person name="Stajich J."/>
            <person name="Litt A."/>
        </authorList>
    </citation>
    <scope>NUCLEOTIDE SEQUENCE [LARGE SCALE GENOMIC DNA]</scope>
    <source>
        <strain evidence="2">AR-01</strain>
    </source>
</reference>
<dbReference type="EMBL" id="JACEIK010002048">
    <property type="protein sequence ID" value="MCD9558707.1"/>
    <property type="molecule type" value="Genomic_DNA"/>
</dbReference>
<comment type="caution">
    <text evidence="2">The sequence shown here is derived from an EMBL/GenBank/DDBJ whole genome shotgun (WGS) entry which is preliminary data.</text>
</comment>
<gene>
    <name evidence="2" type="ORF">HAX54_016241</name>
</gene>
<evidence type="ECO:0000256" key="1">
    <source>
        <dbReference type="SAM" id="MobiDB-lite"/>
    </source>
</evidence>
<feature type="region of interest" description="Disordered" evidence="1">
    <location>
        <begin position="1"/>
        <end position="35"/>
    </location>
</feature>
<feature type="region of interest" description="Disordered" evidence="1">
    <location>
        <begin position="50"/>
        <end position="112"/>
    </location>
</feature>
<proteinExistence type="predicted"/>
<dbReference type="Proteomes" id="UP000823775">
    <property type="component" value="Unassembled WGS sequence"/>
</dbReference>
<feature type="compositionally biased region" description="Basic and acidic residues" evidence="1">
    <location>
        <begin position="60"/>
        <end position="76"/>
    </location>
</feature>